<dbReference type="Gene3D" id="3.40.50.12780">
    <property type="entry name" value="N-terminal domain of ligase-like"/>
    <property type="match status" value="2"/>
</dbReference>
<comment type="cofactor">
    <cofactor evidence="1">
        <name>pantetheine 4'-phosphate</name>
        <dbReference type="ChEBI" id="CHEBI:47942"/>
    </cofactor>
</comment>
<protein>
    <submittedName>
        <fullName evidence="5">Amino acid adenylation domain-containing protein</fullName>
    </submittedName>
</protein>
<dbReference type="InterPro" id="IPR000873">
    <property type="entry name" value="AMP-dep_synth/lig_dom"/>
</dbReference>
<dbReference type="NCBIfam" id="TIGR01733">
    <property type="entry name" value="AA-adenyl-dom"/>
    <property type="match status" value="2"/>
</dbReference>
<dbReference type="Gene3D" id="3.30.559.30">
    <property type="entry name" value="Nonribosomal peptide synthetase, condensation domain"/>
    <property type="match status" value="2"/>
</dbReference>
<dbReference type="EMBL" id="CP072384">
    <property type="protein sequence ID" value="QUC08865.1"/>
    <property type="molecule type" value="Genomic_DNA"/>
</dbReference>
<accession>A0ABX7Y7P0</accession>
<sequence>MITMTLTHSSSASRRLGVGSAAGSRKECLSRASRESLDFWREALDGIPAAIDLPATHPRGAERTGRRGQVPVEISADLHSRLDALAQRAGTCLFTVLQAGLCALLHRLGAGDDIPVGVIPPGGDPGSLRDAVVLRADLSGNPAFEELLRRVGEAGQAAFRHQEVLLDAVVEELQPARVPGCHPLFQVALALTAAGALGAGSNGSVSATPAEAGPPSVDLALTFTEHLSAGVPAGLTGVLEFAADLWTDTEAAAIGRRLVRLLGDVATDPGLRLSDMIVLLPEEMATARESGPMGPAPATLPELFRAQVASGPRRIAVECGDESISFVELDRLSDRWAALLAETGIEPEDVVACCLERSVLSIVMLLAVMKAGAIWQPIDPSYPDGRISFLVADSGARLVVCATQDAGRFTVPVLLVDDADIEQRLVAAPPAPSVLQDVRRGAYLIHTSGSTGRPKGVLVTHEGLAALGAEHRERLGVGPGSVSLQFSSHSFDGSVCEMTQCLLAGATMLMVPERARSLDGDFLELLSRVSHAILTPSTVMAIGTEHLPDGLGLVVAGEVFNPQLASEAADRLRLFNGYGPTETTIYVTHRRVTPEDQDPVPIGRPSLGKVVCVLDQWFRPVPDGSVGELYVGGPSLARGYLGRPGMTASRFIADPAGGGGRLYRTGDLVRRGADGELRFVGRADDQVEIRGFRVELDEVVSALLAVPGVSAAVARPHRTAVGDSLLAWVTPANIDPGEVRAAVSRQLPAYMVPSAIIPLGEFPLTSSGKVDAAALPIRGLTPADQDGQARTPAQEQVCAAFAEALGLPDVGVDADFFASGGHSLLAARVVSLLGGAASGVRLRDVFEARTPRELAGRLRHDEAAPVPVRSVTRVEPRPARVRASFAQQRLWTVNQLDGPSAAYNIPLAVRATGPLDVSALGLALQDVVRRHEALRTVLVSVDGEPLQVVRDVPVAEMLMTTLDARWLPAQEQEELVHRQAAHVFDLEHDLPVRLWVIRTDGDQHTLLLVLHHVAGDGASMIPLLRDLGAAYEARAAGAAPSWQPLPVQYADYSLWQAAQVGQGELDSQTEWWRQYLAGIPAQVPLPADGQRDLSGGRPAGTQTCRIPADVHEGLTRLAAAHDASVFMVCHAAVAALLNRLGAGDDIPLGLVNAGRDDAALTELVGFFVNTLVARHDLSGGPTPSELVAASREAVMGALEHAAVPFDAVVDAVAPSRTPGVHPLFQVMVNHLVEQAGATARLRLPGVRIEDLPLAATSAKVDLTFNMGEHHDAGGRPQGIDISLDYAADLFSDSSARTLLRRFLQVLRFFAEQPGSPIGRADVLTPGEHAEATLRGGAAPQPMTFPELFERAVDAHPDSPAIRFENQELTYRQLDERANRLAHWLIARGAGPETTIGVAGHKRIETVAAILAVEKAGAAYVSIDPAYPDDRIRYMLADAEPLLVLTPLAGAGRFGELAVSWDDERIAAEIAAMPANRVTDADRIAPLNPRHPSYVIYTSGSTGRPKGVVVTHNGLAALAAAQWERLDLGPGAGVMQFMSLGFDASVLELALGLFTGSVLVVVPERLRSMSAELGTYLAEHGVTVGALTPTALDAMPPGAFPDGMTLLCGGEPLPVSVAERYTHQGHRVDNKYGPTEATVDTAWHSFRQDTGQIVPIGRVITGVEARVLDPWLQPVPDGVPGELYIAGVGLARGYLRHPGLTASRFVAATWGEPGALMYRTGDVVVRRPDGVLEFVGRSDRQVKVRGFRIELGEVEAALRCLPGVSSAAALLYPKTDEDVRLVGYVATSRPAGFDAARARESLAQLLPAHEVPAAIVALEVLPTTVNGKLDAGSLPIPVWGGGTGRVELEEGVETFLAELWAEVLGETALPGALDNFFEVGGNSLLAAKITARVADRLEVELPLRTIFDRPVLRDQAAVLEEILLADI</sequence>
<evidence type="ECO:0000313" key="5">
    <source>
        <dbReference type="EMBL" id="QUC08865.1"/>
    </source>
</evidence>
<dbReference type="PROSITE" id="PS50075">
    <property type="entry name" value="CARRIER"/>
    <property type="match status" value="2"/>
</dbReference>
<feature type="domain" description="Carrier" evidence="4">
    <location>
        <begin position="788"/>
        <end position="862"/>
    </location>
</feature>
<dbReference type="RefSeq" id="WP_212325505.1">
    <property type="nucleotide sequence ID" value="NZ_CP072384.1"/>
</dbReference>
<dbReference type="Gene3D" id="1.10.1200.10">
    <property type="entry name" value="ACP-like"/>
    <property type="match status" value="2"/>
</dbReference>
<dbReference type="InterPro" id="IPR006162">
    <property type="entry name" value="Ppantetheine_attach_site"/>
</dbReference>
<organism evidence="5 6">
    <name type="scientific">Arachnia rubra</name>
    <dbReference type="NCBI Taxonomy" id="1547448"/>
    <lineage>
        <taxon>Bacteria</taxon>
        <taxon>Bacillati</taxon>
        <taxon>Actinomycetota</taxon>
        <taxon>Actinomycetes</taxon>
        <taxon>Propionibacteriales</taxon>
        <taxon>Propionibacteriaceae</taxon>
        <taxon>Arachnia</taxon>
    </lineage>
</organism>
<dbReference type="InterPro" id="IPR023213">
    <property type="entry name" value="CAT-like_dom_sf"/>
</dbReference>
<feature type="domain" description="Carrier" evidence="4">
    <location>
        <begin position="1846"/>
        <end position="1922"/>
    </location>
</feature>
<proteinExistence type="predicted"/>
<dbReference type="Pfam" id="PF00550">
    <property type="entry name" value="PP-binding"/>
    <property type="match status" value="2"/>
</dbReference>
<dbReference type="InterPro" id="IPR001242">
    <property type="entry name" value="Condensation_dom"/>
</dbReference>
<evidence type="ECO:0000256" key="2">
    <source>
        <dbReference type="ARBA" id="ARBA00022450"/>
    </source>
</evidence>
<evidence type="ECO:0000259" key="4">
    <source>
        <dbReference type="PROSITE" id="PS50075"/>
    </source>
</evidence>
<dbReference type="SUPFAM" id="SSF56801">
    <property type="entry name" value="Acetyl-CoA synthetase-like"/>
    <property type="match status" value="2"/>
</dbReference>
<dbReference type="Gene3D" id="3.30.559.10">
    <property type="entry name" value="Chloramphenicol acetyltransferase-like domain"/>
    <property type="match status" value="2"/>
</dbReference>
<dbReference type="CDD" id="cd19540">
    <property type="entry name" value="LCL_NRPS-like"/>
    <property type="match status" value="1"/>
</dbReference>
<dbReference type="InterPro" id="IPR010071">
    <property type="entry name" value="AA_adenyl_dom"/>
</dbReference>
<dbReference type="PANTHER" id="PTHR45527:SF1">
    <property type="entry name" value="FATTY ACID SYNTHASE"/>
    <property type="match status" value="1"/>
</dbReference>
<dbReference type="CDD" id="cd05930">
    <property type="entry name" value="A_NRPS"/>
    <property type="match status" value="2"/>
</dbReference>
<keyword evidence="6" id="KW-1185">Reference proteome</keyword>
<dbReference type="Pfam" id="PF00668">
    <property type="entry name" value="Condensation"/>
    <property type="match status" value="2"/>
</dbReference>
<dbReference type="PROSITE" id="PS00455">
    <property type="entry name" value="AMP_BINDING"/>
    <property type="match status" value="2"/>
</dbReference>
<dbReference type="Pfam" id="PF00501">
    <property type="entry name" value="AMP-binding"/>
    <property type="match status" value="2"/>
</dbReference>
<evidence type="ECO:0000256" key="3">
    <source>
        <dbReference type="ARBA" id="ARBA00022553"/>
    </source>
</evidence>
<dbReference type="InterPro" id="IPR020845">
    <property type="entry name" value="AMP-binding_CS"/>
</dbReference>
<keyword evidence="2" id="KW-0596">Phosphopantetheine</keyword>
<reference evidence="5 6" key="1">
    <citation type="submission" date="2021-03" db="EMBL/GenBank/DDBJ databases">
        <title>Human Oral Microbial Genomes.</title>
        <authorList>
            <person name="Johnston C.D."/>
            <person name="Chen T."/>
            <person name="Dewhirst F.E."/>
        </authorList>
    </citation>
    <scope>NUCLEOTIDE SEQUENCE [LARGE SCALE GENOMIC DNA]</scope>
    <source>
        <strain evidence="5 6">DSMZ 100122</strain>
    </source>
</reference>
<gene>
    <name evidence="5" type="ORF">J5A65_03790</name>
</gene>
<dbReference type="InterPro" id="IPR042099">
    <property type="entry name" value="ANL_N_sf"/>
</dbReference>
<dbReference type="InterPro" id="IPR020806">
    <property type="entry name" value="PKS_PP-bd"/>
</dbReference>
<dbReference type="Proteomes" id="UP000678513">
    <property type="component" value="Chromosome"/>
</dbReference>
<dbReference type="InterPro" id="IPR036736">
    <property type="entry name" value="ACP-like_sf"/>
</dbReference>
<dbReference type="InterPro" id="IPR025110">
    <property type="entry name" value="AMP-bd_C"/>
</dbReference>
<dbReference type="SMART" id="SM00823">
    <property type="entry name" value="PKS_PP"/>
    <property type="match status" value="2"/>
</dbReference>
<keyword evidence="3" id="KW-0597">Phosphoprotein</keyword>
<dbReference type="InterPro" id="IPR045851">
    <property type="entry name" value="AMP-bd_C_sf"/>
</dbReference>
<dbReference type="Gene3D" id="3.30.300.30">
    <property type="match status" value="2"/>
</dbReference>
<dbReference type="Pfam" id="PF13193">
    <property type="entry name" value="AMP-binding_C"/>
    <property type="match status" value="1"/>
</dbReference>
<dbReference type="PROSITE" id="PS00012">
    <property type="entry name" value="PHOSPHOPANTETHEINE"/>
    <property type="match status" value="2"/>
</dbReference>
<dbReference type="SUPFAM" id="SSF52777">
    <property type="entry name" value="CoA-dependent acyltransferases"/>
    <property type="match status" value="3"/>
</dbReference>
<dbReference type="InterPro" id="IPR009081">
    <property type="entry name" value="PP-bd_ACP"/>
</dbReference>
<dbReference type="PANTHER" id="PTHR45527">
    <property type="entry name" value="NONRIBOSOMAL PEPTIDE SYNTHETASE"/>
    <property type="match status" value="1"/>
</dbReference>
<evidence type="ECO:0000256" key="1">
    <source>
        <dbReference type="ARBA" id="ARBA00001957"/>
    </source>
</evidence>
<evidence type="ECO:0000313" key="6">
    <source>
        <dbReference type="Proteomes" id="UP000678513"/>
    </source>
</evidence>
<name>A0ABX7Y7P0_9ACTN</name>
<dbReference type="SUPFAM" id="SSF47336">
    <property type="entry name" value="ACP-like"/>
    <property type="match status" value="2"/>
</dbReference>